<dbReference type="EMBL" id="JAERSG010000005">
    <property type="protein sequence ID" value="MBL0749235.1"/>
    <property type="molecule type" value="Genomic_DNA"/>
</dbReference>
<sequence length="259" mass="26854">MGQQRGSRVFVGVVLGVVAALGITQPGASAESPGWGSTTQVADGAISPDYPTACPRPSGSAGTDSQLPCEPTERDRDGDGWLDFEDNCPAVYNPGQEDADADGIGDVCDPTPTPTSPPTTTAPPTTQPPTTQPPTTPPPTTQPPVAPSPTATPTGVPTGLPGCQSSCTYERQVALRVTATKLKGAVDSVAQGCRADATVTVWRKKKGTDRRLVVLTSKQTGSFRTGRPARAGRYYVTVTSPEQPLCAPVTSPTVRIKRT</sequence>
<evidence type="ECO:0000313" key="3">
    <source>
        <dbReference type="EMBL" id="MBL0749235.1"/>
    </source>
</evidence>
<feature type="compositionally biased region" description="Pro residues" evidence="2">
    <location>
        <begin position="111"/>
        <end position="147"/>
    </location>
</feature>
<dbReference type="InterPro" id="IPR028974">
    <property type="entry name" value="TSP_type-3_rpt"/>
</dbReference>
<feature type="compositionally biased region" description="Low complexity" evidence="2">
    <location>
        <begin position="148"/>
        <end position="159"/>
    </location>
</feature>
<comment type="caution">
    <text evidence="3">The sequence shown here is derived from an EMBL/GenBank/DDBJ whole genome shotgun (WGS) entry which is preliminary data.</text>
</comment>
<feature type="region of interest" description="Disordered" evidence="2">
    <location>
        <begin position="26"/>
        <end position="159"/>
    </location>
</feature>
<organism evidence="3 4">
    <name type="scientific">Nocardioides baculatus</name>
    <dbReference type="NCBI Taxonomy" id="2801337"/>
    <lineage>
        <taxon>Bacteria</taxon>
        <taxon>Bacillati</taxon>
        <taxon>Actinomycetota</taxon>
        <taxon>Actinomycetes</taxon>
        <taxon>Propionibacteriales</taxon>
        <taxon>Nocardioidaceae</taxon>
        <taxon>Nocardioides</taxon>
    </lineage>
</organism>
<dbReference type="Proteomes" id="UP000636918">
    <property type="component" value="Unassembled WGS sequence"/>
</dbReference>
<dbReference type="InterPro" id="IPR003367">
    <property type="entry name" value="Thrombospondin_3-like_rpt"/>
</dbReference>
<evidence type="ECO:0000256" key="2">
    <source>
        <dbReference type="SAM" id="MobiDB-lite"/>
    </source>
</evidence>
<proteinExistence type="predicted"/>
<name>A0ABS1LC13_9ACTN</name>
<accession>A0ABS1LC13</accession>
<dbReference type="SUPFAM" id="SSF103647">
    <property type="entry name" value="TSP type-3 repeat"/>
    <property type="match status" value="1"/>
</dbReference>
<evidence type="ECO:0000313" key="4">
    <source>
        <dbReference type="Proteomes" id="UP000636918"/>
    </source>
</evidence>
<keyword evidence="1" id="KW-0732">Signal</keyword>
<keyword evidence="4" id="KW-1185">Reference proteome</keyword>
<gene>
    <name evidence="3" type="ORF">JI751_16565</name>
</gene>
<dbReference type="Pfam" id="PF02412">
    <property type="entry name" value="TSP_3"/>
    <property type="match status" value="2"/>
</dbReference>
<reference evidence="3 4" key="1">
    <citation type="submission" date="2021-01" db="EMBL/GenBank/DDBJ databases">
        <title>Genome seq and assembly of Nocardiodes sp. G10.</title>
        <authorList>
            <person name="Chhetri G."/>
        </authorList>
    </citation>
    <scope>NUCLEOTIDE SEQUENCE [LARGE SCALE GENOMIC DNA]</scope>
    <source>
        <strain evidence="3 4">G10</strain>
    </source>
</reference>
<dbReference type="Gene3D" id="4.10.1080.10">
    <property type="entry name" value="TSP type-3 repeat"/>
    <property type="match status" value="1"/>
</dbReference>
<protein>
    <submittedName>
        <fullName evidence="3">Thrombospondin type 3 repeat-containing protein</fullName>
    </submittedName>
</protein>
<evidence type="ECO:0000256" key="1">
    <source>
        <dbReference type="ARBA" id="ARBA00022729"/>
    </source>
</evidence>
<dbReference type="RefSeq" id="WP_201939029.1">
    <property type="nucleotide sequence ID" value="NZ_JAERSG010000005.1"/>
</dbReference>